<sequence length="137" mass="14791">MTLPNVIGPIPAWHWDAACGNLGKLFGSKEPEDIAQQKKVCAACPVLAKCSEHAKATRKNQLPDLVVAGLTREERRSSPVDGGLVDEPRECLECGDEKPLEQFVKKTSMTGGRSRVCKTCTNKLARAAYAARKAAAQ</sequence>
<feature type="domain" description="4Fe-4S Wbl-type" evidence="1">
    <location>
        <begin position="18"/>
        <end position="77"/>
    </location>
</feature>
<keyword evidence="3" id="KW-1185">Reference proteome</keyword>
<protein>
    <recommendedName>
        <fullName evidence="1">4Fe-4S Wbl-type domain-containing protein</fullName>
    </recommendedName>
</protein>
<evidence type="ECO:0000313" key="3">
    <source>
        <dbReference type="Proteomes" id="UP001225356"/>
    </source>
</evidence>
<dbReference type="PROSITE" id="PS51674">
    <property type="entry name" value="4FE4S_WBL"/>
    <property type="match status" value="1"/>
</dbReference>
<name>A0ABT9QAA5_9ACTN</name>
<reference evidence="2 3" key="1">
    <citation type="submission" date="2023-07" db="EMBL/GenBank/DDBJ databases">
        <title>Sequencing the genomes of 1000 actinobacteria strains.</title>
        <authorList>
            <person name="Klenk H.-P."/>
        </authorList>
    </citation>
    <scope>NUCLEOTIDE SEQUENCE [LARGE SCALE GENOMIC DNA]</scope>
    <source>
        <strain evidence="2 3">DSM 46740</strain>
    </source>
</reference>
<accession>A0ABT9QAA5</accession>
<gene>
    <name evidence="2" type="ORF">J2853_002517</name>
</gene>
<dbReference type="InterPro" id="IPR034768">
    <property type="entry name" value="4FE4S_WBL"/>
</dbReference>
<proteinExistence type="predicted"/>
<dbReference type="Pfam" id="PF02467">
    <property type="entry name" value="Whib"/>
    <property type="match status" value="1"/>
</dbReference>
<dbReference type="RefSeq" id="WP_307557433.1">
    <property type="nucleotide sequence ID" value="NZ_JAUSQU010000001.1"/>
</dbReference>
<organism evidence="2 3">
    <name type="scientific">Streptosporangium lutulentum</name>
    <dbReference type="NCBI Taxonomy" id="1461250"/>
    <lineage>
        <taxon>Bacteria</taxon>
        <taxon>Bacillati</taxon>
        <taxon>Actinomycetota</taxon>
        <taxon>Actinomycetes</taxon>
        <taxon>Streptosporangiales</taxon>
        <taxon>Streptosporangiaceae</taxon>
        <taxon>Streptosporangium</taxon>
    </lineage>
</organism>
<dbReference type="Proteomes" id="UP001225356">
    <property type="component" value="Unassembled WGS sequence"/>
</dbReference>
<comment type="caution">
    <text evidence="2">The sequence shown here is derived from an EMBL/GenBank/DDBJ whole genome shotgun (WGS) entry which is preliminary data.</text>
</comment>
<evidence type="ECO:0000313" key="2">
    <source>
        <dbReference type="EMBL" id="MDP9843306.1"/>
    </source>
</evidence>
<evidence type="ECO:0000259" key="1">
    <source>
        <dbReference type="PROSITE" id="PS51674"/>
    </source>
</evidence>
<dbReference type="EMBL" id="JAUSQU010000001">
    <property type="protein sequence ID" value="MDP9843306.1"/>
    <property type="molecule type" value="Genomic_DNA"/>
</dbReference>